<evidence type="ECO:0008006" key="2">
    <source>
        <dbReference type="Google" id="ProtNLM"/>
    </source>
</evidence>
<dbReference type="Pfam" id="PF02992">
    <property type="entry name" value="Transposase_21"/>
    <property type="match status" value="1"/>
</dbReference>
<reference evidence="1" key="2">
    <citation type="journal article" date="2024" name="Plant">
        <title>Genomic evolution and insights into agronomic trait innovations of Sesamum species.</title>
        <authorList>
            <person name="Miao H."/>
            <person name="Wang L."/>
            <person name="Qu L."/>
            <person name="Liu H."/>
            <person name="Sun Y."/>
            <person name="Le M."/>
            <person name="Wang Q."/>
            <person name="Wei S."/>
            <person name="Zheng Y."/>
            <person name="Lin W."/>
            <person name="Duan Y."/>
            <person name="Cao H."/>
            <person name="Xiong S."/>
            <person name="Wang X."/>
            <person name="Wei L."/>
            <person name="Li C."/>
            <person name="Ma Q."/>
            <person name="Ju M."/>
            <person name="Zhao R."/>
            <person name="Li G."/>
            <person name="Mu C."/>
            <person name="Tian Q."/>
            <person name="Mei H."/>
            <person name="Zhang T."/>
            <person name="Gao T."/>
            <person name="Zhang H."/>
        </authorList>
    </citation>
    <scope>NUCLEOTIDE SEQUENCE</scope>
    <source>
        <strain evidence="1">G02</strain>
    </source>
</reference>
<proteinExistence type="predicted"/>
<gene>
    <name evidence="1" type="ORF">Sradi_2514300</name>
</gene>
<dbReference type="InterPro" id="IPR004242">
    <property type="entry name" value="Transposase_21"/>
</dbReference>
<protein>
    <recommendedName>
        <fullName evidence="2">Secreted protein</fullName>
    </recommendedName>
</protein>
<dbReference type="AlphaFoldDB" id="A0AAW2SK81"/>
<comment type="caution">
    <text evidence="1">The sequence shown here is derived from an EMBL/GenBank/DDBJ whole genome shotgun (WGS) entry which is preliminary data.</text>
</comment>
<name>A0AAW2SK81_SESRA</name>
<reference evidence="1" key="1">
    <citation type="submission" date="2020-06" db="EMBL/GenBank/DDBJ databases">
        <authorList>
            <person name="Li T."/>
            <person name="Hu X."/>
            <person name="Zhang T."/>
            <person name="Song X."/>
            <person name="Zhang H."/>
            <person name="Dai N."/>
            <person name="Sheng W."/>
            <person name="Hou X."/>
            <person name="Wei L."/>
        </authorList>
    </citation>
    <scope>NUCLEOTIDE SEQUENCE</scope>
    <source>
        <strain evidence="1">G02</strain>
        <tissue evidence="1">Leaf</tissue>
    </source>
</reference>
<sequence length="100" mass="11857">MCMNFEHMFLTMMILAPSNPEGLIDVYLELLIEELQNLWHVAVPTHNNATIQAFTMHRLVHMDCEQPTHLWDTICTVCMDDTWIFHFQNGRNACYFDCHR</sequence>
<evidence type="ECO:0000313" key="1">
    <source>
        <dbReference type="EMBL" id="KAL0392915.1"/>
    </source>
</evidence>
<dbReference type="EMBL" id="JACGWJ010000010">
    <property type="protein sequence ID" value="KAL0392915.1"/>
    <property type="molecule type" value="Genomic_DNA"/>
</dbReference>
<accession>A0AAW2SK81</accession>
<organism evidence="1">
    <name type="scientific">Sesamum radiatum</name>
    <name type="common">Black benniseed</name>
    <dbReference type="NCBI Taxonomy" id="300843"/>
    <lineage>
        <taxon>Eukaryota</taxon>
        <taxon>Viridiplantae</taxon>
        <taxon>Streptophyta</taxon>
        <taxon>Embryophyta</taxon>
        <taxon>Tracheophyta</taxon>
        <taxon>Spermatophyta</taxon>
        <taxon>Magnoliopsida</taxon>
        <taxon>eudicotyledons</taxon>
        <taxon>Gunneridae</taxon>
        <taxon>Pentapetalae</taxon>
        <taxon>asterids</taxon>
        <taxon>lamiids</taxon>
        <taxon>Lamiales</taxon>
        <taxon>Pedaliaceae</taxon>
        <taxon>Sesamum</taxon>
    </lineage>
</organism>